<accession>A0AAD7KDU9</accession>
<dbReference type="InterPro" id="IPR016197">
    <property type="entry name" value="Chromo-like_dom_sf"/>
</dbReference>
<organism evidence="5 6">
    <name type="scientific">Mycena metata</name>
    <dbReference type="NCBI Taxonomy" id="1033252"/>
    <lineage>
        <taxon>Eukaryota</taxon>
        <taxon>Fungi</taxon>
        <taxon>Dikarya</taxon>
        <taxon>Basidiomycota</taxon>
        <taxon>Agaricomycotina</taxon>
        <taxon>Agaricomycetes</taxon>
        <taxon>Agaricomycetidae</taxon>
        <taxon>Agaricales</taxon>
        <taxon>Marasmiineae</taxon>
        <taxon>Mycenaceae</taxon>
        <taxon>Mycena</taxon>
    </lineage>
</organism>
<evidence type="ECO:0000259" key="4">
    <source>
        <dbReference type="PROSITE" id="PS50013"/>
    </source>
</evidence>
<sequence>MPKHTRNSQLEDSEQFWPVEYIVSARRTNESLPAGCNNLLSRRFGSGWVYRVKWLNFSDSDNTWEPLENLVRCADEVQDFWEEVGLDTMLTNVEDFEKRGVAPKIEIPTLPSSSSQLLEPLTWCEIPQPCPSTPTSGFPNSPLSPPLTPEHEAASIQSMPDKDNSPQTPTFAPNDEYSSPASRDYLNTLLSSANDGLDVEDVSVDDIFPSQSVDLTFADYLLAMSPEEILNFGGE</sequence>
<dbReference type="GO" id="GO:0006338">
    <property type="term" value="P:chromatin remodeling"/>
    <property type="evidence" value="ECO:0007669"/>
    <property type="project" value="UniProtKB-ARBA"/>
</dbReference>
<gene>
    <name evidence="5" type="ORF">B0H16DRAFT_1802266</name>
</gene>
<dbReference type="GO" id="GO:0005634">
    <property type="term" value="C:nucleus"/>
    <property type="evidence" value="ECO:0007669"/>
    <property type="project" value="UniProtKB-SubCell"/>
</dbReference>
<dbReference type="SMART" id="SM00298">
    <property type="entry name" value="CHROMO"/>
    <property type="match status" value="1"/>
</dbReference>
<keyword evidence="2" id="KW-0539">Nucleus</keyword>
<dbReference type="InterPro" id="IPR023779">
    <property type="entry name" value="Chromodomain_CS"/>
</dbReference>
<keyword evidence="6" id="KW-1185">Reference proteome</keyword>
<dbReference type="InterPro" id="IPR051219">
    <property type="entry name" value="Heterochromatin_chromo-domain"/>
</dbReference>
<reference evidence="5" key="1">
    <citation type="submission" date="2023-03" db="EMBL/GenBank/DDBJ databases">
        <title>Massive genome expansion in bonnet fungi (Mycena s.s.) driven by repeated elements and novel gene families across ecological guilds.</title>
        <authorList>
            <consortium name="Lawrence Berkeley National Laboratory"/>
            <person name="Harder C.B."/>
            <person name="Miyauchi S."/>
            <person name="Viragh M."/>
            <person name="Kuo A."/>
            <person name="Thoen E."/>
            <person name="Andreopoulos B."/>
            <person name="Lu D."/>
            <person name="Skrede I."/>
            <person name="Drula E."/>
            <person name="Henrissat B."/>
            <person name="Morin E."/>
            <person name="Kohler A."/>
            <person name="Barry K."/>
            <person name="LaButti K."/>
            <person name="Morin E."/>
            <person name="Salamov A."/>
            <person name="Lipzen A."/>
            <person name="Mereny Z."/>
            <person name="Hegedus B."/>
            <person name="Baldrian P."/>
            <person name="Stursova M."/>
            <person name="Weitz H."/>
            <person name="Taylor A."/>
            <person name="Grigoriev I.V."/>
            <person name="Nagy L.G."/>
            <person name="Martin F."/>
            <person name="Kauserud H."/>
        </authorList>
    </citation>
    <scope>NUCLEOTIDE SEQUENCE</scope>
    <source>
        <strain evidence="5">CBHHK182m</strain>
    </source>
</reference>
<dbReference type="PROSITE" id="PS00598">
    <property type="entry name" value="CHROMO_1"/>
    <property type="match status" value="1"/>
</dbReference>
<comment type="subcellular location">
    <subcellularLocation>
        <location evidence="1">Nucleus</location>
    </subcellularLocation>
</comment>
<feature type="compositionally biased region" description="Polar residues" evidence="3">
    <location>
        <begin position="165"/>
        <end position="181"/>
    </location>
</feature>
<dbReference type="Gene3D" id="2.40.50.40">
    <property type="match status" value="1"/>
</dbReference>
<feature type="domain" description="Chromo" evidence="4">
    <location>
        <begin position="17"/>
        <end position="83"/>
    </location>
</feature>
<evidence type="ECO:0000313" key="6">
    <source>
        <dbReference type="Proteomes" id="UP001215598"/>
    </source>
</evidence>
<dbReference type="SUPFAM" id="SSF54160">
    <property type="entry name" value="Chromo domain-like"/>
    <property type="match status" value="1"/>
</dbReference>
<protein>
    <recommendedName>
        <fullName evidence="4">Chromo domain-containing protein</fullName>
    </recommendedName>
</protein>
<dbReference type="AlphaFoldDB" id="A0AAD7KDU9"/>
<dbReference type="PROSITE" id="PS50013">
    <property type="entry name" value="CHROMO_2"/>
    <property type="match status" value="1"/>
</dbReference>
<dbReference type="Proteomes" id="UP001215598">
    <property type="component" value="Unassembled WGS sequence"/>
</dbReference>
<comment type="caution">
    <text evidence="5">The sequence shown here is derived from an EMBL/GenBank/DDBJ whole genome shotgun (WGS) entry which is preliminary data.</text>
</comment>
<evidence type="ECO:0000256" key="2">
    <source>
        <dbReference type="ARBA" id="ARBA00023242"/>
    </source>
</evidence>
<dbReference type="Pfam" id="PF00385">
    <property type="entry name" value="Chromo"/>
    <property type="match status" value="1"/>
</dbReference>
<dbReference type="InterPro" id="IPR023780">
    <property type="entry name" value="Chromo_domain"/>
</dbReference>
<evidence type="ECO:0000313" key="5">
    <source>
        <dbReference type="EMBL" id="KAJ7782702.1"/>
    </source>
</evidence>
<feature type="region of interest" description="Disordered" evidence="3">
    <location>
        <begin position="132"/>
        <end position="183"/>
    </location>
</feature>
<evidence type="ECO:0000256" key="1">
    <source>
        <dbReference type="ARBA" id="ARBA00004123"/>
    </source>
</evidence>
<proteinExistence type="predicted"/>
<dbReference type="InterPro" id="IPR000953">
    <property type="entry name" value="Chromo/chromo_shadow_dom"/>
</dbReference>
<dbReference type="EMBL" id="JARKIB010000003">
    <property type="protein sequence ID" value="KAJ7782702.1"/>
    <property type="molecule type" value="Genomic_DNA"/>
</dbReference>
<dbReference type="PANTHER" id="PTHR22812">
    <property type="entry name" value="CHROMOBOX PROTEIN"/>
    <property type="match status" value="1"/>
</dbReference>
<name>A0AAD7KDU9_9AGAR</name>
<evidence type="ECO:0000256" key="3">
    <source>
        <dbReference type="SAM" id="MobiDB-lite"/>
    </source>
</evidence>